<organism evidence="1 2">
    <name type="scientific">Coemansia aciculifera</name>
    <dbReference type="NCBI Taxonomy" id="417176"/>
    <lineage>
        <taxon>Eukaryota</taxon>
        <taxon>Fungi</taxon>
        <taxon>Fungi incertae sedis</taxon>
        <taxon>Zoopagomycota</taxon>
        <taxon>Kickxellomycotina</taxon>
        <taxon>Kickxellomycetes</taxon>
        <taxon>Kickxellales</taxon>
        <taxon>Kickxellaceae</taxon>
        <taxon>Coemansia</taxon>
    </lineage>
</organism>
<dbReference type="EMBL" id="JANBVB010001643">
    <property type="protein sequence ID" value="KAJ2889821.1"/>
    <property type="molecule type" value="Genomic_DNA"/>
</dbReference>
<gene>
    <name evidence="1" type="ORF">IWW38_004479</name>
</gene>
<evidence type="ECO:0000313" key="1">
    <source>
        <dbReference type="EMBL" id="KAJ2889821.1"/>
    </source>
</evidence>
<accession>A0ACC1LXH9</accession>
<reference evidence="1" key="1">
    <citation type="submission" date="2022-07" db="EMBL/GenBank/DDBJ databases">
        <title>Phylogenomic reconstructions and comparative analyses of Kickxellomycotina fungi.</title>
        <authorList>
            <person name="Reynolds N.K."/>
            <person name="Stajich J.E."/>
            <person name="Barry K."/>
            <person name="Grigoriev I.V."/>
            <person name="Crous P."/>
            <person name="Smith M.E."/>
        </authorList>
    </citation>
    <scope>NUCLEOTIDE SEQUENCE</scope>
    <source>
        <strain evidence="1">CBS 190363</strain>
    </source>
</reference>
<sequence length="229" mass="25282">MAALIAAVTNIATAHTSIWSVGTSDKMNEKGKFLRKYKPNPSAPVRDVTDVALQCRAMDMSVPSESLPVVAGSDMIIHWHHFSDTDTDNVISPSHRGPCIVYMAPLESNGQGYSWFKIYEKGYDVGRKLWCTDLLRENHGKLNVKVPTQINNGEYLVRAELFALHRAKDLGGAQFFPNCFQISVTGATYGSPELFAIPGIYSATDPGILYDRRKGEDNYIVPGPPVYSP</sequence>
<protein>
    <submittedName>
        <fullName evidence="1">Uncharacterized protein</fullName>
    </submittedName>
</protein>
<keyword evidence="2" id="KW-1185">Reference proteome</keyword>
<dbReference type="Proteomes" id="UP001139981">
    <property type="component" value="Unassembled WGS sequence"/>
</dbReference>
<comment type="caution">
    <text evidence="1">The sequence shown here is derived from an EMBL/GenBank/DDBJ whole genome shotgun (WGS) entry which is preliminary data.</text>
</comment>
<name>A0ACC1LXH9_9FUNG</name>
<evidence type="ECO:0000313" key="2">
    <source>
        <dbReference type="Proteomes" id="UP001139981"/>
    </source>
</evidence>
<proteinExistence type="predicted"/>